<name>A0A165K0K1_XYLHT</name>
<dbReference type="Pfam" id="PF01612">
    <property type="entry name" value="DNA_pol_A_exo1"/>
    <property type="match status" value="1"/>
</dbReference>
<dbReference type="AlphaFoldDB" id="A0A165K0K1"/>
<feature type="domain" description="3'-5' exonuclease" evidence="4">
    <location>
        <begin position="690"/>
        <end position="879"/>
    </location>
</feature>
<dbReference type="STRING" id="1328760.A0A165K0K1"/>
<feature type="compositionally biased region" description="Basic residues" evidence="3">
    <location>
        <begin position="128"/>
        <end position="144"/>
    </location>
</feature>
<dbReference type="CDD" id="cd06141">
    <property type="entry name" value="WRN_exo"/>
    <property type="match status" value="1"/>
</dbReference>
<evidence type="ECO:0000256" key="2">
    <source>
        <dbReference type="ARBA" id="ARBA00022801"/>
    </source>
</evidence>
<dbReference type="EMBL" id="KV407454">
    <property type="protein sequence ID" value="KZF26854.1"/>
    <property type="molecule type" value="Genomic_DNA"/>
</dbReference>
<dbReference type="GeneID" id="28900886"/>
<feature type="region of interest" description="Disordered" evidence="3">
    <location>
        <begin position="48"/>
        <end position="82"/>
    </location>
</feature>
<keyword evidence="1" id="KW-0540">Nuclease</keyword>
<evidence type="ECO:0000313" key="6">
    <source>
        <dbReference type="Proteomes" id="UP000076632"/>
    </source>
</evidence>
<dbReference type="Gene3D" id="3.30.420.10">
    <property type="entry name" value="Ribonuclease H-like superfamily/Ribonuclease H"/>
    <property type="match status" value="1"/>
</dbReference>
<feature type="region of interest" description="Disordered" evidence="3">
    <location>
        <begin position="120"/>
        <end position="233"/>
    </location>
</feature>
<dbReference type="GO" id="GO:0005737">
    <property type="term" value="C:cytoplasm"/>
    <property type="evidence" value="ECO:0007669"/>
    <property type="project" value="TreeGrafter"/>
</dbReference>
<dbReference type="GO" id="GO:0008408">
    <property type="term" value="F:3'-5' exonuclease activity"/>
    <property type="evidence" value="ECO:0007669"/>
    <property type="project" value="InterPro"/>
</dbReference>
<dbReference type="InParanoid" id="A0A165K0K1"/>
<feature type="compositionally biased region" description="Low complexity" evidence="3">
    <location>
        <begin position="920"/>
        <end position="939"/>
    </location>
</feature>
<dbReference type="SMART" id="SM00474">
    <property type="entry name" value="35EXOc"/>
    <property type="match status" value="1"/>
</dbReference>
<evidence type="ECO:0000256" key="3">
    <source>
        <dbReference type="SAM" id="MobiDB-lite"/>
    </source>
</evidence>
<dbReference type="GO" id="GO:0005634">
    <property type="term" value="C:nucleus"/>
    <property type="evidence" value="ECO:0007669"/>
    <property type="project" value="TreeGrafter"/>
</dbReference>
<feature type="region of interest" description="Disordered" evidence="3">
    <location>
        <begin position="909"/>
        <end position="969"/>
    </location>
</feature>
<dbReference type="OrthoDB" id="1920326at2759"/>
<feature type="compositionally biased region" description="Basic residues" evidence="3">
    <location>
        <begin position="223"/>
        <end position="232"/>
    </location>
</feature>
<organism evidence="5 6">
    <name type="scientific">Xylona heveae (strain CBS 132557 / TC161)</name>
    <dbReference type="NCBI Taxonomy" id="1328760"/>
    <lineage>
        <taxon>Eukaryota</taxon>
        <taxon>Fungi</taxon>
        <taxon>Dikarya</taxon>
        <taxon>Ascomycota</taxon>
        <taxon>Pezizomycotina</taxon>
        <taxon>Xylonomycetes</taxon>
        <taxon>Xylonales</taxon>
        <taxon>Xylonaceae</taxon>
        <taxon>Xylona</taxon>
    </lineage>
</organism>
<dbReference type="PANTHER" id="PTHR13620">
    <property type="entry name" value="3-5 EXONUCLEASE"/>
    <property type="match status" value="1"/>
</dbReference>
<sequence>MFALFRSDAVEVRLTRHCIDGYRRTTHIGKYQSPRCSGQVRFHNGAARNKPNSRRGIVGSPKVTTKWFSGNKSKSKQKPNPITRKALTTEARALAFTGDNRKHVHEKAAIVFAARESQSRNHELMTVSHKRRRDSNVRKPRRRTPSPTPNQARRAQPPHSLPNKVPGKAMPSKAPSKAVTKLRNGGSVTGHPQGWKSCVPRPSRPSRRNPVPIERGTHLLAQKPKKPERRRPHEAALAAVSELERRKVIAAALERQEKGTHMWSWAPSYLRSGEPVLDVEHKQIRKSRGYFLEDAGDRNVREETKIRIDAYYDKYNGPEYIDIRKPFSAFDWARIDHFYSYLDLPRHSPRLRKLFDYYEKVYRPNDKDLAYAAHNFRIFLLLRLLTNRLPGCWQHLKRRLYLFFPLQEQEGSMKKLIDELEGYNQFCQKEKLIVGKAPRNFQVISLAERLRVGQEELHKAYDRIVWPIIDFDRRNDSIPERERHRIMSKFTGILPSLGYRGPIGDIAKLQSQIETLSETIRFSRLLKIGYALKLSSYSLKHAIERFEEFVWLSCMRRAAKSDLKSDETLDTDKWTYKTGLASRIREERRILRHLNLRPTNRLMHQGSAGTSCFSTEAGQGEYFVETLQDTQGQSETTDDRAYDDGESYVPLSYSIPEAVMRQAMLASSTSVAAYWQYDLYEGPQKEKVKVHYCRSRETTERVAQLFLDKKVLGFDIEWKPHALPHEGIKKNASLIQLASEDRIALFHIARYSKGDTVEDLVAPSLRTILESPNISKVGVSIKADCTRLRRFLNIDPRGLFELSHLYKLVKYSSHDVSKVNKKLVSLAQQVEEHLQLPMRKGEVRSSNWAEELNMQQIIYAASDSYAGLRLFDVLEQKRMSLHPRPPRPAHAELNLPIRLADGHTMTTTADEPTELEEDPATASSSSSSSDPSASTTSSTQPGEESNQPPLAGKSSSSSSSSDKQKPPEVLQAEAWTATWRAGLPSDYKTRASPAHLRAYALWHDQSFDPPVIARLLRDPPLQTTTVSSYILEAIRLEKLPYDPARLRDVISHLPEPIYERRYRALKRDLEGQ</sequence>
<dbReference type="InterPro" id="IPR012337">
    <property type="entry name" value="RNaseH-like_sf"/>
</dbReference>
<dbReference type="InterPro" id="IPR051132">
    <property type="entry name" value="3-5_Exonuclease_domain"/>
</dbReference>
<dbReference type="PANTHER" id="PTHR13620:SF104">
    <property type="entry name" value="EXONUCLEASE 3'-5' DOMAIN-CONTAINING PROTEIN 2"/>
    <property type="match status" value="1"/>
</dbReference>
<evidence type="ECO:0000256" key="1">
    <source>
        <dbReference type="ARBA" id="ARBA00022722"/>
    </source>
</evidence>
<dbReference type="RefSeq" id="XP_018192409.1">
    <property type="nucleotide sequence ID" value="XM_018335749.1"/>
</dbReference>
<dbReference type="GO" id="GO:0006139">
    <property type="term" value="P:nucleobase-containing compound metabolic process"/>
    <property type="evidence" value="ECO:0007669"/>
    <property type="project" value="InterPro"/>
</dbReference>
<dbReference type="InterPro" id="IPR036397">
    <property type="entry name" value="RNaseH_sf"/>
</dbReference>
<proteinExistence type="predicted"/>
<protein>
    <recommendedName>
        <fullName evidence="4">3'-5' exonuclease domain-containing protein</fullName>
    </recommendedName>
</protein>
<feature type="compositionally biased region" description="Polar residues" evidence="3">
    <location>
        <begin position="62"/>
        <end position="72"/>
    </location>
</feature>
<dbReference type="SUPFAM" id="SSF53098">
    <property type="entry name" value="Ribonuclease H-like"/>
    <property type="match status" value="1"/>
</dbReference>
<evidence type="ECO:0000313" key="5">
    <source>
        <dbReference type="EMBL" id="KZF26854.1"/>
    </source>
</evidence>
<keyword evidence="2" id="KW-0378">Hydrolase</keyword>
<gene>
    <name evidence="5" type="ORF">L228DRAFT_280004</name>
</gene>
<dbReference type="FunFam" id="3.30.420.10:FF:000100">
    <property type="entry name" value="3'-5' exonuclease/helicase (Wrn), putative"/>
    <property type="match status" value="1"/>
</dbReference>
<evidence type="ECO:0000259" key="4">
    <source>
        <dbReference type="SMART" id="SM00474"/>
    </source>
</evidence>
<dbReference type="InterPro" id="IPR002562">
    <property type="entry name" value="3'-5'_exonuclease_dom"/>
</dbReference>
<reference evidence="5 6" key="1">
    <citation type="journal article" date="2016" name="Fungal Biol.">
        <title>The genome of Xylona heveae provides a window into fungal endophytism.</title>
        <authorList>
            <person name="Gazis R."/>
            <person name="Kuo A."/>
            <person name="Riley R."/>
            <person name="LaButti K."/>
            <person name="Lipzen A."/>
            <person name="Lin J."/>
            <person name="Amirebrahimi M."/>
            <person name="Hesse C.N."/>
            <person name="Spatafora J.W."/>
            <person name="Henrissat B."/>
            <person name="Hainaut M."/>
            <person name="Grigoriev I.V."/>
            <person name="Hibbett D.S."/>
        </authorList>
    </citation>
    <scope>NUCLEOTIDE SEQUENCE [LARGE SCALE GENOMIC DNA]</scope>
    <source>
        <strain evidence="5 6">TC161</strain>
    </source>
</reference>
<keyword evidence="6" id="KW-1185">Reference proteome</keyword>
<accession>A0A165K0K1</accession>
<dbReference type="GO" id="GO:0003676">
    <property type="term" value="F:nucleic acid binding"/>
    <property type="evidence" value="ECO:0007669"/>
    <property type="project" value="InterPro"/>
</dbReference>
<dbReference type="Proteomes" id="UP000076632">
    <property type="component" value="Unassembled WGS sequence"/>
</dbReference>